<protein>
    <submittedName>
        <fullName evidence="4">Uncharacterized protein</fullName>
    </submittedName>
</protein>
<dbReference type="AlphaFoldDB" id="A0A9E4ZGM4"/>
<comment type="caution">
    <text evidence="4">The sequence shown here is derived from an EMBL/GenBank/DDBJ whole genome shotgun (WGS) entry which is preliminary data.</text>
</comment>
<feature type="transmembrane region" description="Helical" evidence="3">
    <location>
        <begin position="542"/>
        <end position="565"/>
    </location>
</feature>
<accession>A0A9E4ZGM4</accession>
<evidence type="ECO:0000256" key="3">
    <source>
        <dbReference type="SAM" id="Phobius"/>
    </source>
</evidence>
<feature type="region of interest" description="Disordered" evidence="2">
    <location>
        <begin position="339"/>
        <end position="389"/>
    </location>
</feature>
<gene>
    <name evidence="4" type="ORF">KDK67_09555</name>
</gene>
<keyword evidence="3" id="KW-1133">Transmembrane helix</keyword>
<dbReference type="EMBL" id="JAGSOI010000040">
    <property type="protein sequence ID" value="MCM1987226.1"/>
    <property type="molecule type" value="Genomic_DNA"/>
</dbReference>
<feature type="coiled-coil region" evidence="1">
    <location>
        <begin position="82"/>
        <end position="109"/>
    </location>
</feature>
<organism evidence="4 5">
    <name type="scientific">Methanococcoides seepicolus</name>
    <dbReference type="NCBI Taxonomy" id="2828780"/>
    <lineage>
        <taxon>Archaea</taxon>
        <taxon>Methanobacteriati</taxon>
        <taxon>Methanobacteriota</taxon>
        <taxon>Stenosarchaea group</taxon>
        <taxon>Methanomicrobia</taxon>
        <taxon>Methanosarcinales</taxon>
        <taxon>Methanosarcinaceae</taxon>
        <taxon>Methanococcoides</taxon>
    </lineage>
</organism>
<evidence type="ECO:0000256" key="1">
    <source>
        <dbReference type="SAM" id="Coils"/>
    </source>
</evidence>
<keyword evidence="5" id="KW-1185">Reference proteome</keyword>
<keyword evidence="3" id="KW-0812">Transmembrane</keyword>
<keyword evidence="3" id="KW-0472">Membrane</keyword>
<evidence type="ECO:0000313" key="4">
    <source>
        <dbReference type="EMBL" id="MCM1987226.1"/>
    </source>
</evidence>
<feature type="compositionally biased region" description="Basic and acidic residues" evidence="2">
    <location>
        <begin position="344"/>
        <end position="355"/>
    </location>
</feature>
<keyword evidence="1" id="KW-0175">Coiled coil</keyword>
<dbReference type="RefSeq" id="WP_250868568.1">
    <property type="nucleotide sequence ID" value="NZ_JAGSOI010000040.1"/>
</dbReference>
<feature type="compositionally biased region" description="Low complexity" evidence="2">
    <location>
        <begin position="370"/>
        <end position="382"/>
    </location>
</feature>
<dbReference type="Proteomes" id="UP001056766">
    <property type="component" value="Unassembled WGS sequence"/>
</dbReference>
<evidence type="ECO:0000313" key="5">
    <source>
        <dbReference type="Proteomes" id="UP001056766"/>
    </source>
</evidence>
<proteinExistence type="predicted"/>
<feature type="coiled-coil region" evidence="1">
    <location>
        <begin position="490"/>
        <end position="532"/>
    </location>
</feature>
<reference evidence="4" key="1">
    <citation type="journal article" date="2021" name="mSystems">
        <title>Bacteria and Archaea Synergistically Convert Glycine Betaine to Biogenic Methane in the Formosa Cold Seep of the South China Sea.</title>
        <authorList>
            <person name="Li L."/>
            <person name="Zhang W."/>
            <person name="Zhang S."/>
            <person name="Song L."/>
            <person name="Sun Q."/>
            <person name="Zhang H."/>
            <person name="Xiang H."/>
            <person name="Dong X."/>
        </authorList>
    </citation>
    <scope>NUCLEOTIDE SEQUENCE</scope>
    <source>
        <strain evidence="4">LLY</strain>
    </source>
</reference>
<reference evidence="4" key="2">
    <citation type="submission" date="2021-04" db="EMBL/GenBank/DDBJ databases">
        <authorList>
            <person name="Dong X."/>
        </authorList>
    </citation>
    <scope>NUCLEOTIDE SEQUENCE</scope>
    <source>
        <strain evidence="4">LLY</strain>
    </source>
</reference>
<evidence type="ECO:0000256" key="2">
    <source>
        <dbReference type="SAM" id="MobiDB-lite"/>
    </source>
</evidence>
<sequence>MGWFDVVAGVCTGGLYTVGKAIYQAGNAAEDAGDAAEQAGLAIAVIGTTIQSLGEELKSFLKETEELITIRRLSPRDEDELWDEEKERLDDLKAEKKRVRDELKSLGVDDPDNFSFDFWEMFYDMENVLKKFQLIAKIAAVNAEITEILYQEPGVLTTGIYNAKEVLERLNTIEQPLIEDILKSVDDNFEVTEELLKEVKKLFVTRERVPISTAELGPEKIQNIKALELDRRYYLNVLQRKKEVVSGIHDVMNDMPAKNFEFTGSMIHMNRKMNSDHVVDDSILDDNILDNIEVIDDIKIDEDIKIDTDIEKIGDIEIAGNSDKFSGLTGETRRRNMNIAGATLEDKNISDKNRPAPDIGPIGPNGPADSSKSSKTGRTTSSNAHSFASENMKFQMDKEQKFTGANMQPHGARISASLATKFDGYQRNYDLLNAQASYYDHQLLKLERKKMRFTHETVDKPGLIPQTLDEINGVLENVRTDQQPRIDKVLDNLNNNLETLNTKVLETLNDNLEESKSTLAKANDTMETVQKALSILDFDTKYIKYGAVAIGGLVVLNLFVGLIVLTRAALGI</sequence>
<name>A0A9E4ZGM4_9EURY</name>